<gene>
    <name evidence="20" type="ORF">HOLleu_24403</name>
</gene>
<feature type="disulfide bond" evidence="13">
    <location>
        <begin position="1083"/>
        <end position="1100"/>
    </location>
</feature>
<dbReference type="Pfam" id="PF24973">
    <property type="entry name" value="EGF_LMN_ATRN"/>
    <property type="match status" value="2"/>
</dbReference>
<evidence type="ECO:0000256" key="6">
    <source>
        <dbReference type="ARBA" id="ARBA00022869"/>
    </source>
</evidence>
<dbReference type="FunFam" id="2.60.120.260:FF:000017">
    <property type="entry name" value="Laminin subunit alpha 2"/>
    <property type="match status" value="1"/>
</dbReference>
<dbReference type="PROSITE" id="PS50027">
    <property type="entry name" value="EGF_LAM_2"/>
    <property type="match status" value="11"/>
</dbReference>
<feature type="disulfide bond" evidence="13">
    <location>
        <begin position="911"/>
        <end position="920"/>
    </location>
</feature>
<dbReference type="InterPro" id="IPR050440">
    <property type="entry name" value="Laminin/Netrin_ECM"/>
</dbReference>
<dbReference type="GO" id="GO:0030334">
    <property type="term" value="P:regulation of cell migration"/>
    <property type="evidence" value="ECO:0007669"/>
    <property type="project" value="InterPro"/>
</dbReference>
<feature type="disulfide bond" evidence="13">
    <location>
        <begin position="991"/>
        <end position="1008"/>
    </location>
</feature>
<feature type="domain" description="Laminin G" evidence="16">
    <location>
        <begin position="2930"/>
        <end position="3100"/>
    </location>
</feature>
<feature type="signal peptide" evidence="15">
    <location>
        <begin position="1"/>
        <end position="24"/>
    </location>
</feature>
<dbReference type="FunFam" id="2.10.25.10:FF:000090">
    <property type="entry name" value="laminin subunit alpha"/>
    <property type="match status" value="1"/>
</dbReference>
<keyword evidence="11 13" id="KW-0424">Laminin EGF-like domain</keyword>
<dbReference type="SMART" id="SM00180">
    <property type="entry name" value="EGF_Lam"/>
    <property type="match status" value="16"/>
</dbReference>
<feature type="domain" description="Laminin G" evidence="16">
    <location>
        <begin position="2340"/>
        <end position="2514"/>
    </location>
</feature>
<dbReference type="InterPro" id="IPR008211">
    <property type="entry name" value="Laminin_N"/>
</dbReference>
<feature type="disulfide bond" evidence="13">
    <location>
        <begin position="940"/>
        <end position="952"/>
    </location>
</feature>
<sequence length="3103" mass="341378">MALWKSIVCVLLITVTCNLSGVRGGRQNDEQVGRGLFPHVFNLATRAVILSNATCGETKSEIYCHLVEHVPDQEINFPQCRVCDLNSNKRKERHPIENAIDGTNSWWQSPSIANGMQYHWVTITLDLGQIFQVAYVILKAANSPRPGNWILEKSVDGTMYEPWQFYAISDAECLRAYGKTAAVRMEEFTSDDEVICTSYYSSLEPLRDGEIHTSLINGRPSALNPSPTLMDFMSARFIRFRFQRIRTLNADLMSPLYNTVADTTDAIVSRRYFYSIKDISVGGHCICHGHALECVDRSETSQNQLALRCICQHNTCGESCNECCPGYHQKAWKPGNYQNSFACKACNCHNHADDCFYDPQVEADGLSLDAEFKYDGGGVCIDCRDHTIGINCEQCEDGYFRQEGVLPEYPEPCTECDCSPVGTISDKEDPSKPAPCVKDDRQIDIGVIPGSCPCKEGFAGTKCYMCARGYRGYPNCKPCPCSAAGSINEDPCEGPCICKPNVEGKRCNRCKEGTFNLNERDPLGCTMCFCFGITTQCTSVPWPMEQVNTMNNWFVTTLDMMGYAYADRISTFAILADHQSISQQLASQQYYFLAPREYVGNKLTAYGGVFQFTLSWRTTYDVPASNITRRIVIILESHQARLARWFTRNPLKREDTISFTMTEESWYHIPRSVNPLESTPGPPSGTQVNQSEFMNVLTQIRRLMIGALQNPPQIDILLKDVSMDVVTEESRSSELLKTVEECSCPATYEGLSCERCRDGFRRTDGILYGGDCEMCDCHGHSNTCDVYTGECLNCQDNTVGAHCEHCAPGFYPSSVNASGSPISCQQCACPLVETTNNFSPTCTAASEVEFVCDQCPPGYEGDKCERCIDGYFGNPLVLGETCKPCFVNCNGNVDPSLPGNCDSITGECRRCVNNTGGSHCERCADGYYGDAIELKDCKRCECDPDGSVSSVCDHGTGQCFCDVNVIGRSCDICEAGFWDLVPGLGCQPCSCNSIGSLDGVCDTFTGQCRCKEGVGGLKCNRCQLGFWRFSSAGCKVCTCDRGQCNPATGECFCPPNTVTPACQECAPNMWGFQPLEGCMPCNCSESTSLSTQCHQETGKCKCQTPYTGRRCDQCPNGYGGFPVCQPCKCNLEGTEPSSCKGKRCNCAQNGQCTCKENVRGLRCNKCKNGFFSLQGKVITGCTSCFCFGVTNQCHQASYIYSKLKVDSESVSEVTASDISTALSTQDGFQFSGSDVRTNITHIASILGSWEIYWTLPPSFAGSKVTSYGGSFKYKVTLDDFVNNNLHTSAVGPYLVLVGSNMTLEGAVVMKERGIAELMFKIELLEQHFLKQNTDIHPNRMELMMVLADLKSIYIRANISPNVKTTILSKVSMDIGVPGTASENRPEALGVELCRCPRGYTGTSCEKCAFGYVRVSDGPYLGSCTPCKCNRHSTECEEGSGHCVNCQDNTAGPRCEICAPGFYGDARLGTASDCQRCACPMLDDSNNFSPTCQPESDGQHRCTACQEGYQGRFCERCADGYYGNPLIPGSSCLPCECSEFGAVSLMCNRTNGLCHCKEGVIGDRCNECLQGFVLKQDGCLSCFEDQCSGLLLEEFDAMQAAFNLSFDTSSFILLPWSRYLAVYNQSRVAITMVEKFSENITGLKSRMKSSSKLLSRRQKEAAKLMEKKDTLKLEAETVAMVTSGTHQRGVSMERNITYLVKKLNDTISNLNTIMRVHGGRLPMSSNEDLLREGRKILVEIRRRTFRDEFRNSRRELRNAESLLQRVLSAATNLSGLDKAIGTVTNSIGHFTDMIGELVILTLTSESAIENSTIVSNRTTVLLGSWEDHMDELEYSDFSIQSDIKSAGDFLNESIFTVRAANMSLQESFSEWRNISAELKPLHNMSAHLKADIPALQELVRQAENHSGNLWNLSLSLESLLMPTKKFADKALKAARAYSDIVNAILEADNTSLGAALAANAAFNETVLHDDMTLMEVATSVSNISKEQLITALGLLRRALDVQGDIKHARKSVKRVHRKLDKIERELGKIVKALPRLESKDIGSRTDDVYNKSVEVFSQSEVILNQSNIVTKQLISLKADQERIAENVRAVGNDTNKTDSEVDQGRATLENIYSVTAFLDNKASHIKTMGSKVKGDLAKLREKIRLAKNEASKIRLSLHSSGNCSRVYRVKTAPSAYNSLVLMVEITRPNNQLFYVGGNTSDFFSVETIDYQVIFKWNVGSGVGVVSSTVIMDPGKWYRIEAVRVSQTGSLLVEEADNRMGTAPVSGAAPVGSTILDVNENSVMYIGGIPSDQMVDVVTTQNFEGCMGEVIFDGAPIGLWNFESAEGECQGCGVSPPTFQKEKGFGFDGTGYAMIRAPSSFRADVVYLAFDIRTLSQNALLFFMSSADQGDFVSIELKDGKPVTKLDLGEGVGIGESSEKINNNTWHSISLTIYKNESSLYINNRKATSAATKSSPDGLTISPFTKLYIGGLPYGFEMRRDVNVNSFRGCMRNFNLYRSTQDLLQPGHSFGITDSCTPNKVERSVGLSGRGSVALRPVALGREADITLTFTTLQEDAVILAAGDLRDRNKRDINFDAVDISYTFAIVHGLVQVQINAGQGRLTLATRKSDGKLNDGKPHVILMQKIDKRIRMTVDDKSTRSGKLPGTNVLIPARSPLYVGSLTQDISVSKTVQSLPPFSGCIENLVIMGELLSFTNATDFKNADIGFCGPLTLPPPPTTSLPLEGPSSDLTAGPNAFIKSCSRPETPEYIPYGLRFGITPHSYASVDIVPDEISKVFTMSIELRTIQEYGIIFYMADRSERNFCALFLMKGFVLFIFNIGTGPATILTDFAIDDGYWHVIQLTRNRKTGTIQVDSQNKQRVRTIGSASRLNVASPLYIGGVPEGFKIRQIGEESIGSFQGCIRKFELNDKQLDLPNVAIATSGTSLCYTNTQPGAFFTGDSYIIQEANLLLQRELNINLEFKTSHKEGVLFGLANKGNAYIILELKNFAINLRSSNGQETFLVTFNNPPVISLCDSQWHSVDVRVTLIQLELRVDGNNTIATHRMPGSAGGRYSLFAGGISDGFLQDSWVPFHGCLRNFSFNHSLQNFSQAVEIHRAVPDKCPLV</sequence>
<dbReference type="GO" id="GO:0005604">
    <property type="term" value="C:basement membrane"/>
    <property type="evidence" value="ECO:0007669"/>
    <property type="project" value="UniProtKB-SubCell"/>
</dbReference>
<feature type="domain" description="Laminin EGF-like" evidence="17">
    <location>
        <begin position="1534"/>
        <end position="1580"/>
    </location>
</feature>
<feature type="disulfide bond" evidence="13">
    <location>
        <begin position="1504"/>
        <end position="1513"/>
    </location>
</feature>
<dbReference type="Gene3D" id="2.10.25.10">
    <property type="entry name" value="Laminin"/>
    <property type="match status" value="14"/>
</dbReference>
<dbReference type="InterPro" id="IPR013320">
    <property type="entry name" value="ConA-like_dom_sf"/>
</dbReference>
<feature type="domain" description="Laminin EGF-like" evidence="17">
    <location>
        <begin position="775"/>
        <end position="826"/>
    </location>
</feature>
<feature type="domain" description="Laminin G" evidence="16">
    <location>
        <begin position="2153"/>
        <end position="2330"/>
    </location>
</feature>
<accession>A0A9Q1BWF6</accession>
<dbReference type="GO" id="GO:0045995">
    <property type="term" value="P:regulation of embryonic development"/>
    <property type="evidence" value="ECO:0007669"/>
    <property type="project" value="InterPro"/>
</dbReference>
<dbReference type="InterPro" id="IPR009254">
    <property type="entry name" value="Laminin_aI"/>
</dbReference>
<dbReference type="SMART" id="SM00282">
    <property type="entry name" value="LamG"/>
    <property type="match status" value="5"/>
</dbReference>
<dbReference type="GO" id="GO:0009888">
    <property type="term" value="P:tissue development"/>
    <property type="evidence" value="ECO:0007669"/>
    <property type="project" value="TreeGrafter"/>
</dbReference>
<dbReference type="FunFam" id="2.10.25.10:FF:000051">
    <property type="entry name" value="Laminin subunit alpha 4"/>
    <property type="match status" value="1"/>
</dbReference>
<keyword evidence="4 15" id="KW-0732">Signal</keyword>
<dbReference type="PROSITE" id="PS51115">
    <property type="entry name" value="LAMININ_IVA"/>
    <property type="match status" value="2"/>
</dbReference>
<evidence type="ECO:0000256" key="8">
    <source>
        <dbReference type="ARBA" id="ARBA00023054"/>
    </source>
</evidence>
<dbReference type="GO" id="GO:0007155">
    <property type="term" value="P:cell adhesion"/>
    <property type="evidence" value="ECO:0007669"/>
    <property type="project" value="UniProtKB-KW"/>
</dbReference>
<keyword evidence="8 14" id="KW-0175">Coiled coil</keyword>
<dbReference type="PANTHER" id="PTHR10574">
    <property type="entry name" value="NETRIN/LAMININ-RELATED"/>
    <property type="match status" value="1"/>
</dbReference>
<feature type="domain" description="Laminin N-terminal" evidence="19">
    <location>
        <begin position="32"/>
        <end position="284"/>
    </location>
</feature>
<evidence type="ECO:0000256" key="9">
    <source>
        <dbReference type="ARBA" id="ARBA00023157"/>
    </source>
</evidence>
<dbReference type="FunFam" id="2.10.25.10:FF:000033">
    <property type="entry name" value="Laminin subunit alpha 2"/>
    <property type="match status" value="2"/>
</dbReference>
<feature type="disulfide bond" evidence="13">
    <location>
        <begin position="1081"/>
        <end position="1093"/>
    </location>
</feature>
<evidence type="ECO:0000259" key="19">
    <source>
        <dbReference type="PROSITE" id="PS51117"/>
    </source>
</evidence>
<keyword evidence="5" id="KW-0677">Repeat</keyword>
<feature type="disulfide bond" evidence="13">
    <location>
        <begin position="454"/>
        <end position="463"/>
    </location>
</feature>
<evidence type="ECO:0000259" key="17">
    <source>
        <dbReference type="PROSITE" id="PS50027"/>
    </source>
</evidence>
<feature type="disulfide bond" evidence="13">
    <location>
        <begin position="1534"/>
        <end position="1546"/>
    </location>
</feature>
<feature type="domain" description="Laminin EGF-like" evidence="17">
    <location>
        <begin position="1476"/>
        <end position="1533"/>
    </location>
</feature>
<dbReference type="GO" id="GO:0007411">
    <property type="term" value="P:axon guidance"/>
    <property type="evidence" value="ECO:0007669"/>
    <property type="project" value="TreeGrafter"/>
</dbReference>
<evidence type="ECO:0000256" key="12">
    <source>
        <dbReference type="PROSITE-ProRule" id="PRU00122"/>
    </source>
</evidence>
<feature type="domain" description="Laminin EGF-like" evidence="17">
    <location>
        <begin position="989"/>
        <end position="1036"/>
    </location>
</feature>
<feature type="domain" description="Laminin EGF-like" evidence="17">
    <location>
        <begin position="1081"/>
        <end position="1126"/>
    </location>
</feature>
<dbReference type="CDD" id="cd00055">
    <property type="entry name" value="EGF_Lam"/>
    <property type="match status" value="14"/>
</dbReference>
<dbReference type="PRINTS" id="PR00011">
    <property type="entry name" value="EGFLAMININ"/>
</dbReference>
<feature type="domain" description="Laminin EGF-like" evidence="17">
    <location>
        <begin position="1127"/>
        <end position="1183"/>
    </location>
</feature>
<dbReference type="InterPro" id="IPR000034">
    <property type="entry name" value="Laminin_IV"/>
</dbReference>
<feature type="disulfide bond" evidence="12">
    <location>
        <begin position="3073"/>
        <end position="3100"/>
    </location>
</feature>
<dbReference type="GO" id="GO:0005201">
    <property type="term" value="F:extracellular matrix structural constituent"/>
    <property type="evidence" value="ECO:0007669"/>
    <property type="project" value="TreeGrafter"/>
</dbReference>
<evidence type="ECO:0000313" key="21">
    <source>
        <dbReference type="Proteomes" id="UP001152320"/>
    </source>
</evidence>
<dbReference type="Pfam" id="PF00054">
    <property type="entry name" value="Laminin_G_1"/>
    <property type="match status" value="3"/>
</dbReference>
<dbReference type="Pfam" id="PF00055">
    <property type="entry name" value="Laminin_N"/>
    <property type="match status" value="1"/>
</dbReference>
<dbReference type="PANTHER" id="PTHR10574:SF436">
    <property type="entry name" value="LAMININ SUBUNIT ALPHA-2"/>
    <property type="match status" value="1"/>
</dbReference>
<feature type="domain" description="Laminin IV type A" evidence="18">
    <location>
        <begin position="548"/>
        <end position="741"/>
    </location>
</feature>
<feature type="coiled-coil region" evidence="14">
    <location>
        <begin position="2004"/>
        <end position="2038"/>
    </location>
</feature>
<dbReference type="PROSITE" id="PS51117">
    <property type="entry name" value="LAMININ_NTER"/>
    <property type="match status" value="1"/>
</dbReference>
<dbReference type="SMART" id="SM00281">
    <property type="entry name" value="LamB"/>
    <property type="match status" value="2"/>
</dbReference>
<feature type="domain" description="Laminin EGF-like" evidence="17">
    <location>
        <begin position="479"/>
        <end position="527"/>
    </location>
</feature>
<keyword evidence="7" id="KW-0130">Cell adhesion</keyword>
<feature type="disulfide bond" evidence="13">
    <location>
        <begin position="942"/>
        <end position="959"/>
    </location>
</feature>
<dbReference type="Pfam" id="PF02210">
    <property type="entry name" value="Laminin_G_2"/>
    <property type="match status" value="2"/>
</dbReference>
<evidence type="ECO:0000256" key="2">
    <source>
        <dbReference type="ARBA" id="ARBA00022525"/>
    </source>
</evidence>
<feature type="disulfide bond" evidence="12">
    <location>
        <begin position="2679"/>
        <end position="2706"/>
    </location>
</feature>
<evidence type="ECO:0000256" key="5">
    <source>
        <dbReference type="ARBA" id="ARBA00022737"/>
    </source>
</evidence>
<feature type="domain" description="Laminin G" evidence="16">
    <location>
        <begin position="2520"/>
        <end position="2706"/>
    </location>
</feature>
<evidence type="ECO:0000256" key="1">
    <source>
        <dbReference type="ARBA" id="ARBA00004302"/>
    </source>
</evidence>
<dbReference type="Pfam" id="PF00053">
    <property type="entry name" value="EGF_laminin"/>
    <property type="match status" value="13"/>
</dbReference>
<feature type="disulfide bond" evidence="13">
    <location>
        <begin position="1102"/>
        <end position="1111"/>
    </location>
</feature>
<feature type="domain" description="Laminin EGF-like" evidence="17">
    <location>
        <begin position="1426"/>
        <end position="1475"/>
    </location>
</feature>
<feature type="domain" description="Laminin G" evidence="16">
    <location>
        <begin position="2751"/>
        <end position="2925"/>
    </location>
</feature>
<evidence type="ECO:0000313" key="20">
    <source>
        <dbReference type="EMBL" id="KAJ8033997.1"/>
    </source>
</evidence>
<protein>
    <submittedName>
        <fullName evidence="20">Laminin subunit alpha-2</fullName>
    </submittedName>
</protein>
<dbReference type="GO" id="GO:0009887">
    <property type="term" value="P:animal organ morphogenesis"/>
    <property type="evidence" value="ECO:0007669"/>
    <property type="project" value="TreeGrafter"/>
</dbReference>
<dbReference type="SUPFAM" id="SSF57196">
    <property type="entry name" value="EGF/Laminin"/>
    <property type="match status" value="11"/>
</dbReference>
<keyword evidence="21" id="KW-1185">Reference proteome</keyword>
<dbReference type="Gene3D" id="2.60.120.200">
    <property type="match status" value="5"/>
</dbReference>
<evidence type="ECO:0000259" key="16">
    <source>
        <dbReference type="PROSITE" id="PS50025"/>
    </source>
</evidence>
<keyword evidence="10" id="KW-0325">Glycoprotein</keyword>
<dbReference type="GO" id="GO:0005102">
    <property type="term" value="F:signaling receptor binding"/>
    <property type="evidence" value="ECO:0007669"/>
    <property type="project" value="InterPro"/>
</dbReference>
<dbReference type="CDD" id="cd00110">
    <property type="entry name" value="LamG"/>
    <property type="match status" value="5"/>
</dbReference>
<comment type="caution">
    <text evidence="13">Lacks conserved residue(s) required for the propagation of feature annotation.</text>
</comment>
<comment type="caution">
    <text evidence="20">The sequence shown here is derived from an EMBL/GenBank/DDBJ whole genome shotgun (WGS) entry which is preliminary data.</text>
</comment>
<dbReference type="Pfam" id="PF00052">
    <property type="entry name" value="Laminin_B"/>
    <property type="match status" value="2"/>
</dbReference>
<evidence type="ECO:0000256" key="14">
    <source>
        <dbReference type="SAM" id="Coils"/>
    </source>
</evidence>
<dbReference type="SMART" id="SM00136">
    <property type="entry name" value="LamNT"/>
    <property type="match status" value="1"/>
</dbReference>
<feature type="domain" description="Laminin IV type A" evidence="18">
    <location>
        <begin position="1208"/>
        <end position="1392"/>
    </location>
</feature>
<dbReference type="PROSITE" id="PS50025">
    <property type="entry name" value="LAM_G_DOMAIN"/>
    <property type="match status" value="5"/>
</dbReference>
<feature type="disulfide bond" evidence="13">
    <location>
        <begin position="1445"/>
        <end position="1454"/>
    </location>
</feature>
<feature type="domain" description="Laminin EGF-like" evidence="17">
    <location>
        <begin position="416"/>
        <end position="478"/>
    </location>
</feature>
<keyword evidence="6" id="KW-0084">Basement membrane</keyword>
<feature type="disulfide bond" evidence="13">
    <location>
        <begin position="889"/>
        <end position="901"/>
    </location>
</feature>
<dbReference type="OrthoDB" id="10011303at2759"/>
<evidence type="ECO:0000256" key="11">
    <source>
        <dbReference type="ARBA" id="ARBA00023292"/>
    </source>
</evidence>
<evidence type="ECO:0000256" key="3">
    <source>
        <dbReference type="ARBA" id="ARBA00022530"/>
    </source>
</evidence>
<dbReference type="InterPro" id="IPR002049">
    <property type="entry name" value="LE_dom"/>
</dbReference>
<dbReference type="Pfam" id="PF06008">
    <property type="entry name" value="Laminin_I"/>
    <property type="match status" value="1"/>
</dbReference>
<feature type="chain" id="PRO_5040487427" evidence="15">
    <location>
        <begin position="25"/>
        <end position="3103"/>
    </location>
</feature>
<evidence type="ECO:0000259" key="18">
    <source>
        <dbReference type="PROSITE" id="PS51115"/>
    </source>
</evidence>
<proteinExistence type="predicted"/>
<evidence type="ECO:0000256" key="7">
    <source>
        <dbReference type="ARBA" id="ARBA00022889"/>
    </source>
</evidence>
<dbReference type="InterPro" id="IPR056863">
    <property type="entry name" value="LMN_ATRN_NET-like_EGF"/>
</dbReference>
<evidence type="ECO:0000256" key="13">
    <source>
        <dbReference type="PROSITE-ProRule" id="PRU00460"/>
    </source>
</evidence>
<keyword evidence="3" id="KW-0272">Extracellular matrix</keyword>
<keyword evidence="9 13" id="KW-1015">Disulfide bond</keyword>
<dbReference type="GO" id="GO:0030155">
    <property type="term" value="P:regulation of cell adhesion"/>
    <property type="evidence" value="ECO:0007669"/>
    <property type="project" value="InterPro"/>
</dbReference>
<dbReference type="PROSITE" id="PS01248">
    <property type="entry name" value="EGF_LAM_1"/>
    <property type="match status" value="8"/>
</dbReference>
<comment type="subcellular location">
    <subcellularLocation>
        <location evidence="1">Secreted</location>
        <location evidence="1">Extracellular space</location>
        <location evidence="1">Extracellular matrix</location>
        <location evidence="1">Basement membrane</location>
    </subcellularLocation>
</comment>
<dbReference type="InterPro" id="IPR000742">
    <property type="entry name" value="EGF"/>
</dbReference>
<organism evidence="20 21">
    <name type="scientific">Holothuria leucospilota</name>
    <name type="common">Black long sea cucumber</name>
    <name type="synonym">Mertensiothuria leucospilota</name>
    <dbReference type="NCBI Taxonomy" id="206669"/>
    <lineage>
        <taxon>Eukaryota</taxon>
        <taxon>Metazoa</taxon>
        <taxon>Echinodermata</taxon>
        <taxon>Eleutherozoa</taxon>
        <taxon>Echinozoa</taxon>
        <taxon>Holothuroidea</taxon>
        <taxon>Aspidochirotacea</taxon>
        <taxon>Aspidochirotida</taxon>
        <taxon>Holothuriidae</taxon>
        <taxon>Holothuria</taxon>
    </lineage>
</organism>
<feature type="disulfide bond" evidence="13">
    <location>
        <begin position="1555"/>
        <end position="1564"/>
    </location>
</feature>
<evidence type="ECO:0000256" key="4">
    <source>
        <dbReference type="ARBA" id="ARBA00022729"/>
    </source>
</evidence>
<dbReference type="Gene3D" id="2.60.120.260">
    <property type="entry name" value="Galactose-binding domain-like"/>
    <property type="match status" value="1"/>
</dbReference>
<feature type="disulfide bond" evidence="13">
    <location>
        <begin position="923"/>
        <end position="937"/>
    </location>
</feature>
<dbReference type="Proteomes" id="UP001152320">
    <property type="component" value="Chromosome 11"/>
</dbReference>
<dbReference type="EMBL" id="JAIZAY010000011">
    <property type="protein sequence ID" value="KAJ8033997.1"/>
    <property type="molecule type" value="Genomic_DNA"/>
</dbReference>
<feature type="disulfide bond" evidence="13">
    <location>
        <begin position="989"/>
        <end position="1001"/>
    </location>
</feature>
<dbReference type="FunFam" id="2.10.25.10:FF:000069">
    <property type="entry name" value="Laminin subunit alpha 1"/>
    <property type="match status" value="1"/>
</dbReference>
<feature type="domain" description="Laminin EGF-like" evidence="17">
    <location>
        <begin position="940"/>
        <end position="988"/>
    </location>
</feature>
<feature type="disulfide bond" evidence="13">
    <location>
        <begin position="498"/>
        <end position="507"/>
    </location>
</feature>
<feature type="disulfide bond" evidence="13">
    <location>
        <begin position="1536"/>
        <end position="1553"/>
    </location>
</feature>
<feature type="disulfide bond" evidence="13">
    <location>
        <begin position="794"/>
        <end position="803"/>
    </location>
</feature>
<feature type="disulfide bond" evidence="13">
    <location>
        <begin position="1154"/>
        <end position="1163"/>
    </location>
</feature>
<name>A0A9Q1BWF6_HOLLE</name>
<feature type="disulfide bond" evidence="13">
    <location>
        <begin position="961"/>
        <end position="970"/>
    </location>
</feature>
<feature type="disulfide bond" evidence="13">
    <location>
        <begin position="1010"/>
        <end position="1019"/>
    </location>
</feature>
<feature type="domain" description="Laminin EGF-like" evidence="17">
    <location>
        <begin position="889"/>
        <end position="939"/>
    </location>
</feature>
<dbReference type="FunFam" id="2.10.25.10:FF:000106">
    <property type="entry name" value="Heparan sulfate proteoglycan 2"/>
    <property type="match status" value="2"/>
</dbReference>
<dbReference type="InterPro" id="IPR001791">
    <property type="entry name" value="Laminin_G"/>
</dbReference>
<dbReference type="SUPFAM" id="SSF49899">
    <property type="entry name" value="Concanavalin A-like lectins/glucanases"/>
    <property type="match status" value="5"/>
</dbReference>
<dbReference type="Gene3D" id="2.170.300.10">
    <property type="entry name" value="Tie2 ligand-binding domain superfamily"/>
    <property type="match status" value="1"/>
</dbReference>
<evidence type="ECO:0000256" key="10">
    <source>
        <dbReference type="ARBA" id="ARBA00023180"/>
    </source>
</evidence>
<dbReference type="SMART" id="SM00181">
    <property type="entry name" value="EGF"/>
    <property type="match status" value="12"/>
</dbReference>
<keyword evidence="2" id="KW-0964">Secreted</keyword>
<dbReference type="FunFam" id="2.10.25.10:FF:000082">
    <property type="entry name" value="Laminin subunit alpha 1"/>
    <property type="match status" value="2"/>
</dbReference>
<dbReference type="FunFam" id="2.10.25.10:FF:000074">
    <property type="entry name" value="Laminin subunit alpha"/>
    <property type="match status" value="1"/>
</dbReference>
<evidence type="ECO:0000256" key="15">
    <source>
        <dbReference type="SAM" id="SignalP"/>
    </source>
</evidence>
<reference evidence="20" key="1">
    <citation type="submission" date="2021-10" db="EMBL/GenBank/DDBJ databases">
        <title>Tropical sea cucumber genome reveals ecological adaptation and Cuvierian tubules defense mechanism.</title>
        <authorList>
            <person name="Chen T."/>
        </authorList>
    </citation>
    <scope>NUCLEOTIDE SEQUENCE</scope>
    <source>
        <strain evidence="20">Nanhai2018</strain>
        <tissue evidence="20">Muscle</tissue>
    </source>
</reference>